<evidence type="ECO:0000313" key="3">
    <source>
        <dbReference type="Proteomes" id="UP000614601"/>
    </source>
</evidence>
<reference evidence="2" key="1">
    <citation type="submission" date="2020-09" db="EMBL/GenBank/DDBJ databases">
        <authorList>
            <person name="Kikuchi T."/>
        </authorList>
    </citation>
    <scope>NUCLEOTIDE SEQUENCE</scope>
    <source>
        <strain evidence="2">SH1</strain>
    </source>
</reference>
<dbReference type="EMBL" id="CAJFDH010000006">
    <property type="protein sequence ID" value="CAD5229639.1"/>
    <property type="molecule type" value="Genomic_DNA"/>
</dbReference>
<protein>
    <recommendedName>
        <fullName evidence="4">Cytochrome b561 domain-containing protein</fullName>
    </recommendedName>
</protein>
<proteinExistence type="predicted"/>
<keyword evidence="1" id="KW-0812">Transmembrane</keyword>
<dbReference type="EMBL" id="CAJFCW020000006">
    <property type="protein sequence ID" value="CAG9127133.1"/>
    <property type="molecule type" value="Genomic_DNA"/>
</dbReference>
<dbReference type="Proteomes" id="UP000783686">
    <property type="component" value="Unassembled WGS sequence"/>
</dbReference>
<name>A0A811LQG6_9BILA</name>
<comment type="caution">
    <text evidence="2">The sequence shown here is derived from an EMBL/GenBank/DDBJ whole genome shotgun (WGS) entry which is preliminary data.</text>
</comment>
<dbReference type="OrthoDB" id="5867519at2759"/>
<feature type="transmembrane region" description="Helical" evidence="1">
    <location>
        <begin position="85"/>
        <end position="108"/>
    </location>
</feature>
<organism evidence="2 3">
    <name type="scientific">Bursaphelenchus okinawaensis</name>
    <dbReference type="NCBI Taxonomy" id="465554"/>
    <lineage>
        <taxon>Eukaryota</taxon>
        <taxon>Metazoa</taxon>
        <taxon>Ecdysozoa</taxon>
        <taxon>Nematoda</taxon>
        <taxon>Chromadorea</taxon>
        <taxon>Rhabditida</taxon>
        <taxon>Tylenchina</taxon>
        <taxon>Tylenchomorpha</taxon>
        <taxon>Aphelenchoidea</taxon>
        <taxon>Aphelenchoididae</taxon>
        <taxon>Bursaphelenchus</taxon>
    </lineage>
</organism>
<keyword evidence="1" id="KW-1133">Transmembrane helix</keyword>
<keyword evidence="3" id="KW-1185">Reference proteome</keyword>
<dbReference type="AlphaFoldDB" id="A0A811LQG6"/>
<evidence type="ECO:0000256" key="1">
    <source>
        <dbReference type="SAM" id="Phobius"/>
    </source>
</evidence>
<feature type="transmembrane region" description="Helical" evidence="1">
    <location>
        <begin position="120"/>
        <end position="143"/>
    </location>
</feature>
<keyword evidence="1" id="KW-0472">Membrane</keyword>
<sequence>MGVEYVRSVHGLLSIIIMILGSAAMFAGYFVWNDGSVYFLFYLSSVPLVTLILILLVVCWFTTAMIMAAQVIGKDLLEKMGKAKVLIIHTITAILILGAAVCNCYNLSSTEKGYFYYPRMIAVVVCCFLMLVGYIGQIAFVIMQ</sequence>
<gene>
    <name evidence="2" type="ORF">BOKJ2_LOCUS13698</name>
</gene>
<feature type="transmembrane region" description="Helical" evidence="1">
    <location>
        <begin position="38"/>
        <end position="64"/>
    </location>
</feature>
<feature type="transmembrane region" description="Helical" evidence="1">
    <location>
        <begin position="12"/>
        <end position="32"/>
    </location>
</feature>
<evidence type="ECO:0008006" key="4">
    <source>
        <dbReference type="Google" id="ProtNLM"/>
    </source>
</evidence>
<evidence type="ECO:0000313" key="2">
    <source>
        <dbReference type="EMBL" id="CAD5229639.1"/>
    </source>
</evidence>
<dbReference type="Proteomes" id="UP000614601">
    <property type="component" value="Unassembled WGS sequence"/>
</dbReference>
<accession>A0A811LQG6</accession>